<dbReference type="InterPro" id="IPR012340">
    <property type="entry name" value="NA-bd_OB-fold"/>
</dbReference>
<organism evidence="8 9">
    <name type="scientific">Rhynchophorus ferrugineus</name>
    <name type="common">Red palm weevil</name>
    <name type="synonym">Curculio ferrugineus</name>
    <dbReference type="NCBI Taxonomy" id="354439"/>
    <lineage>
        <taxon>Eukaryota</taxon>
        <taxon>Metazoa</taxon>
        <taxon>Ecdysozoa</taxon>
        <taxon>Arthropoda</taxon>
        <taxon>Hexapoda</taxon>
        <taxon>Insecta</taxon>
        <taxon>Pterygota</taxon>
        <taxon>Neoptera</taxon>
        <taxon>Endopterygota</taxon>
        <taxon>Coleoptera</taxon>
        <taxon>Polyphaga</taxon>
        <taxon>Cucujiformia</taxon>
        <taxon>Curculionidae</taxon>
        <taxon>Dryophthorinae</taxon>
        <taxon>Rhynchophorus</taxon>
    </lineage>
</organism>
<dbReference type="InterPro" id="IPR026699">
    <property type="entry name" value="Exosome_RNA_bind1/RRP40/RRP4"/>
</dbReference>
<keyword evidence="3" id="KW-0698">rRNA processing</keyword>
<dbReference type="GO" id="GO:0003723">
    <property type="term" value="F:RNA binding"/>
    <property type="evidence" value="ECO:0007669"/>
    <property type="project" value="UniProtKB-KW"/>
</dbReference>
<dbReference type="InterPro" id="IPR004088">
    <property type="entry name" value="KH_dom_type_1"/>
</dbReference>
<dbReference type="AlphaFoldDB" id="A0A834HX44"/>
<dbReference type="Gene3D" id="2.40.50.100">
    <property type="match status" value="1"/>
</dbReference>
<dbReference type="GO" id="GO:0034475">
    <property type="term" value="P:U4 snRNA 3'-end processing"/>
    <property type="evidence" value="ECO:0007669"/>
    <property type="project" value="TreeGrafter"/>
</dbReference>
<dbReference type="InterPro" id="IPR048565">
    <property type="entry name" value="S1_RRP4"/>
</dbReference>
<dbReference type="SUPFAM" id="SSF50249">
    <property type="entry name" value="Nucleic acid-binding proteins"/>
    <property type="match status" value="1"/>
</dbReference>
<dbReference type="InterPro" id="IPR036612">
    <property type="entry name" value="KH_dom_type_1_sf"/>
</dbReference>
<comment type="subcellular location">
    <subcellularLocation>
        <location evidence="1">Nucleus</location>
    </subcellularLocation>
</comment>
<dbReference type="OrthoDB" id="1650at2759"/>
<dbReference type="SUPFAM" id="SSF54791">
    <property type="entry name" value="Eukaryotic type KH-domain (KH-domain type I)"/>
    <property type="match status" value="1"/>
</dbReference>
<dbReference type="Pfam" id="PF15985">
    <property type="entry name" value="KH_6"/>
    <property type="match status" value="1"/>
</dbReference>
<evidence type="ECO:0000313" key="8">
    <source>
        <dbReference type="EMBL" id="KAF7268793.1"/>
    </source>
</evidence>
<dbReference type="FunFam" id="2.40.50.140:FF:000038">
    <property type="entry name" value="Exosome complex component RRP4"/>
    <property type="match status" value="1"/>
</dbReference>
<dbReference type="Pfam" id="PF14382">
    <property type="entry name" value="ECR1_N"/>
    <property type="match status" value="1"/>
</dbReference>
<dbReference type="CDD" id="cd05789">
    <property type="entry name" value="S1_Rrp4"/>
    <property type="match status" value="1"/>
</dbReference>
<dbReference type="Pfam" id="PF21266">
    <property type="entry name" value="S1_RRP4"/>
    <property type="match status" value="1"/>
</dbReference>
<keyword evidence="9" id="KW-1185">Reference proteome</keyword>
<keyword evidence="4" id="KW-0271">Exosome</keyword>
<dbReference type="EMBL" id="JAACXV010014301">
    <property type="protein sequence ID" value="KAF7268793.1"/>
    <property type="molecule type" value="Genomic_DNA"/>
</dbReference>
<dbReference type="InterPro" id="IPR003029">
    <property type="entry name" value="S1_domain"/>
</dbReference>
<dbReference type="Proteomes" id="UP000625711">
    <property type="component" value="Unassembled WGS sequence"/>
</dbReference>
<evidence type="ECO:0000259" key="7">
    <source>
        <dbReference type="PROSITE" id="PS50126"/>
    </source>
</evidence>
<accession>A0A834HX44</accession>
<protein>
    <recommendedName>
        <fullName evidence="7">S1 motif domain-containing protein</fullName>
    </recommendedName>
</protein>
<evidence type="ECO:0000256" key="2">
    <source>
        <dbReference type="ARBA" id="ARBA00009155"/>
    </source>
</evidence>
<evidence type="ECO:0000256" key="1">
    <source>
        <dbReference type="ARBA" id="ARBA00004123"/>
    </source>
</evidence>
<keyword evidence="5" id="KW-0694">RNA-binding</keyword>
<dbReference type="GO" id="GO:0000176">
    <property type="term" value="C:nuclear exosome (RNase complex)"/>
    <property type="evidence" value="ECO:0007669"/>
    <property type="project" value="TreeGrafter"/>
</dbReference>
<gene>
    <name evidence="8" type="ORF">GWI33_018142</name>
</gene>
<dbReference type="InterPro" id="IPR025721">
    <property type="entry name" value="Exosome_cplx_N_dom"/>
</dbReference>
<evidence type="ECO:0000256" key="3">
    <source>
        <dbReference type="ARBA" id="ARBA00022552"/>
    </source>
</evidence>
<dbReference type="PANTHER" id="PTHR21321">
    <property type="entry name" value="PNAS-3 RELATED"/>
    <property type="match status" value="1"/>
</dbReference>
<dbReference type="GO" id="GO:0071038">
    <property type="term" value="P:TRAMP-dependent tRNA surveillance pathway"/>
    <property type="evidence" value="ECO:0007669"/>
    <property type="project" value="TreeGrafter"/>
</dbReference>
<comment type="similarity">
    <text evidence="2">Belongs to the RRP4 family.</text>
</comment>
<proteinExistence type="inferred from homology"/>
<dbReference type="GO" id="GO:0000467">
    <property type="term" value="P:exonucleolytic trimming to generate mature 3'-end of 5.8S rRNA from tricistronic rRNA transcript (SSU-rRNA, 5.8S rRNA, LSU-rRNA)"/>
    <property type="evidence" value="ECO:0007669"/>
    <property type="project" value="TreeGrafter"/>
</dbReference>
<dbReference type="GO" id="GO:0010468">
    <property type="term" value="P:regulation of gene expression"/>
    <property type="evidence" value="ECO:0007669"/>
    <property type="project" value="UniProtKB-ARBA"/>
</dbReference>
<dbReference type="GO" id="GO:0000177">
    <property type="term" value="C:cytoplasmic exosome (RNase complex)"/>
    <property type="evidence" value="ECO:0007669"/>
    <property type="project" value="TreeGrafter"/>
</dbReference>
<dbReference type="PANTHER" id="PTHR21321:SF4">
    <property type="entry name" value="EXOSOME COMPLEX COMPONENT RRP4"/>
    <property type="match status" value="1"/>
</dbReference>
<dbReference type="SUPFAM" id="SSF110324">
    <property type="entry name" value="Ribosomal L27 protein-like"/>
    <property type="match status" value="1"/>
</dbReference>
<reference evidence="8" key="1">
    <citation type="submission" date="2020-08" db="EMBL/GenBank/DDBJ databases">
        <title>Genome sequencing and assembly of the red palm weevil Rhynchophorus ferrugineus.</title>
        <authorList>
            <person name="Dias G.B."/>
            <person name="Bergman C.M."/>
            <person name="Manee M."/>
        </authorList>
    </citation>
    <scope>NUCLEOTIDE SEQUENCE</scope>
    <source>
        <strain evidence="8">AA-2017</strain>
        <tissue evidence="8">Whole larva</tissue>
    </source>
</reference>
<dbReference type="GO" id="GO:0071034">
    <property type="term" value="P:CUT catabolic process"/>
    <property type="evidence" value="ECO:0007669"/>
    <property type="project" value="TreeGrafter"/>
</dbReference>
<dbReference type="CDD" id="cd22525">
    <property type="entry name" value="KH-I_Rrp4_eukar"/>
    <property type="match status" value="1"/>
</dbReference>
<sequence>MSQKIHIRTASASNRIKPLPTTQKCYKIFTPGEVVINASNTNFVRGHGTYEEDGDLKASVAGVKEQVNKLISIRPLKSRYNGQVGEVLVGRIIEVQQKRWKVDTNARLDSILQLSSVNLPGGELRRRSVEDQHMMRQYLQEGDLISAEVQSVFSDGSLSLHTRSLRYGKLGQGILIKVFPSLVKKSKIHFHNLPFGVSLILGNNGYIWISPPIDNKDENVGGFIQNLDEVIPKDIREAMARTRNCILALAENKMMLFDTSIVFAYEESLKYSVAELLLPEAMIDVALLTQHRIHMLEDYEFQ</sequence>
<evidence type="ECO:0000256" key="5">
    <source>
        <dbReference type="ARBA" id="ARBA00022884"/>
    </source>
</evidence>
<name>A0A834HX44_RHYFE</name>
<dbReference type="Gene3D" id="2.40.50.140">
    <property type="entry name" value="Nucleic acid-binding proteins"/>
    <property type="match status" value="1"/>
</dbReference>
<dbReference type="PROSITE" id="PS50126">
    <property type="entry name" value="S1"/>
    <property type="match status" value="1"/>
</dbReference>
<evidence type="ECO:0000256" key="6">
    <source>
        <dbReference type="ARBA" id="ARBA00023242"/>
    </source>
</evidence>
<evidence type="ECO:0000313" key="9">
    <source>
        <dbReference type="Proteomes" id="UP000625711"/>
    </source>
</evidence>
<dbReference type="GO" id="GO:0071035">
    <property type="term" value="P:nuclear polyadenylation-dependent rRNA catabolic process"/>
    <property type="evidence" value="ECO:0007669"/>
    <property type="project" value="TreeGrafter"/>
</dbReference>
<comment type="caution">
    <text evidence="8">The sequence shown here is derived from an EMBL/GenBank/DDBJ whole genome shotgun (WGS) entry which is preliminary data.</text>
</comment>
<keyword evidence="6" id="KW-0539">Nucleus</keyword>
<dbReference type="GO" id="GO:0071051">
    <property type="term" value="P:poly(A)-dependent snoRNA 3'-end processing"/>
    <property type="evidence" value="ECO:0007669"/>
    <property type="project" value="TreeGrafter"/>
</dbReference>
<feature type="domain" description="S1 motif" evidence="7">
    <location>
        <begin position="85"/>
        <end position="163"/>
    </location>
</feature>
<evidence type="ECO:0000256" key="4">
    <source>
        <dbReference type="ARBA" id="ARBA00022835"/>
    </source>
</evidence>